<dbReference type="PANTHER" id="PTHR10353">
    <property type="entry name" value="GLYCOSYL HYDROLASE"/>
    <property type="match status" value="1"/>
</dbReference>
<dbReference type="AlphaFoldDB" id="A0A1H3N2Q5"/>
<dbReference type="GO" id="GO:0008422">
    <property type="term" value="F:beta-glucosidase activity"/>
    <property type="evidence" value="ECO:0007669"/>
    <property type="project" value="TreeGrafter"/>
</dbReference>
<evidence type="ECO:0000256" key="1">
    <source>
        <dbReference type="ARBA" id="ARBA00010838"/>
    </source>
</evidence>
<gene>
    <name evidence="5" type="ORF">SAMN05216554_1665</name>
</gene>
<dbReference type="SUPFAM" id="SSF51445">
    <property type="entry name" value="(Trans)glycosidases"/>
    <property type="match status" value="1"/>
</dbReference>
<comment type="similarity">
    <text evidence="1 4">Belongs to the glycosyl hydrolase 1 family.</text>
</comment>
<evidence type="ECO:0000313" key="6">
    <source>
        <dbReference type="Proteomes" id="UP000198891"/>
    </source>
</evidence>
<dbReference type="GO" id="GO:0005975">
    <property type="term" value="P:carbohydrate metabolic process"/>
    <property type="evidence" value="ECO:0007669"/>
    <property type="project" value="InterPro"/>
</dbReference>
<organism evidence="5 6">
    <name type="scientific">Herbiconiux ginsengi</name>
    <dbReference type="NCBI Taxonomy" id="381665"/>
    <lineage>
        <taxon>Bacteria</taxon>
        <taxon>Bacillati</taxon>
        <taxon>Actinomycetota</taxon>
        <taxon>Actinomycetes</taxon>
        <taxon>Micrococcales</taxon>
        <taxon>Microbacteriaceae</taxon>
        <taxon>Herbiconiux</taxon>
    </lineage>
</organism>
<evidence type="ECO:0000256" key="3">
    <source>
        <dbReference type="ARBA" id="ARBA00023295"/>
    </source>
</evidence>
<name>A0A1H3N2Q5_9MICO</name>
<keyword evidence="2 5" id="KW-0378">Hydrolase</keyword>
<dbReference type="Gene3D" id="3.20.20.80">
    <property type="entry name" value="Glycosidases"/>
    <property type="match status" value="1"/>
</dbReference>
<evidence type="ECO:0000256" key="2">
    <source>
        <dbReference type="ARBA" id="ARBA00022801"/>
    </source>
</evidence>
<protein>
    <submittedName>
        <fullName evidence="5">Glycosyl hydrolase family 1</fullName>
    </submittedName>
</protein>
<keyword evidence="3" id="KW-0326">Glycosidase</keyword>
<accession>A0A1H3N2Q5</accession>
<dbReference type="Proteomes" id="UP000198891">
    <property type="component" value="Unassembled WGS sequence"/>
</dbReference>
<evidence type="ECO:0000256" key="4">
    <source>
        <dbReference type="RuleBase" id="RU003690"/>
    </source>
</evidence>
<sequence>MKWFDDGVLRFAVGVEDTFIPQTRPGERALDEYDLMQHYRFWKDDLDYCAEAGAEQVRWGIPWYRVNPEPGTWDWSWLDRVIDHFDETGLDLVADLVHYGTPLWLEREFVNPDYPKRVADYAAAVAERYRGRIKHYTPLNEPLLNIMYCGEFGQWPPYRTGDTGFVEVLRGVSRGLVTTQSAIASVDPAADFVHVEASFRFSGDLDAHQETHEHLKHRAYLVQDLVMGRVDPAHPLVPYLERNGFSDDDLNWARENTAQPDVIGVNYYPQHSTEVFEAGAELGGGPNDLRPREDAGTDGLKDVLTSFAARYGKPVYLTETSYTGTVEQRISWMEASVAAVHDLRAAGVDVIGYTWWCITDMVEWSYRPGAGDAMDYRLRMGLWSLEEDADGVLHRVKTPVADSFRRLAGSEAS</sequence>
<dbReference type="STRING" id="381665.SAMN05216554_1665"/>
<dbReference type="Pfam" id="PF00232">
    <property type="entry name" value="Glyco_hydro_1"/>
    <property type="match status" value="1"/>
</dbReference>
<dbReference type="RefSeq" id="WP_245741363.1">
    <property type="nucleotide sequence ID" value="NZ_FNPZ01000001.1"/>
</dbReference>
<dbReference type="InterPro" id="IPR001360">
    <property type="entry name" value="Glyco_hydro_1"/>
</dbReference>
<proteinExistence type="inferred from homology"/>
<dbReference type="EMBL" id="FNPZ01000001">
    <property type="protein sequence ID" value="SDY83098.1"/>
    <property type="molecule type" value="Genomic_DNA"/>
</dbReference>
<reference evidence="5 6" key="1">
    <citation type="submission" date="2016-10" db="EMBL/GenBank/DDBJ databases">
        <authorList>
            <person name="de Groot N.N."/>
        </authorList>
    </citation>
    <scope>NUCLEOTIDE SEQUENCE [LARGE SCALE GENOMIC DNA]</scope>
    <source>
        <strain evidence="5 6">CGMCC 4.3491</strain>
    </source>
</reference>
<keyword evidence="6" id="KW-1185">Reference proteome</keyword>
<dbReference type="InterPro" id="IPR017853">
    <property type="entry name" value="GH"/>
</dbReference>
<dbReference type="PANTHER" id="PTHR10353:SF36">
    <property type="entry name" value="LP05116P"/>
    <property type="match status" value="1"/>
</dbReference>
<evidence type="ECO:0000313" key="5">
    <source>
        <dbReference type="EMBL" id="SDY83098.1"/>
    </source>
</evidence>